<accession>A0A3D8X8D4</accession>
<organism evidence="1 2">
    <name type="scientific">Priestia megaterium</name>
    <name type="common">Bacillus megaterium</name>
    <dbReference type="NCBI Taxonomy" id="1404"/>
    <lineage>
        <taxon>Bacteria</taxon>
        <taxon>Bacillati</taxon>
        <taxon>Bacillota</taxon>
        <taxon>Bacilli</taxon>
        <taxon>Bacillales</taxon>
        <taxon>Bacillaceae</taxon>
        <taxon>Priestia</taxon>
    </lineage>
</organism>
<comment type="caution">
    <text evidence="1">The sequence shown here is derived from an EMBL/GenBank/DDBJ whole genome shotgun (WGS) entry which is preliminary data.</text>
</comment>
<reference evidence="1 2" key="1">
    <citation type="journal article" date="2018" name="Appl. Environ. Microbiol.">
        <title>Antimicrobial susceptibility testing and tentative epidemiological cut-off values of five Bacillus species relevant for use as animal feed additives or for plant protection.</title>
        <authorList>
            <person name="Agerso Y."/>
            <person name="Stuer-Lauridsen B."/>
            <person name="Bjerre K."/>
            <person name="Jensen M.G."/>
            <person name="Johansen E."/>
            <person name="Bennedsen M."/>
            <person name="Brockmann E."/>
            <person name="Nielsen B."/>
        </authorList>
    </citation>
    <scope>NUCLEOTIDE SEQUENCE [LARGE SCALE GENOMIC DNA]</scope>
    <source>
        <strain evidence="1 2">CHCC20162</strain>
    </source>
</reference>
<evidence type="ECO:0000313" key="2">
    <source>
        <dbReference type="Proteomes" id="UP000256519"/>
    </source>
</evidence>
<name>A0A3D8X8D4_PRIMG</name>
<evidence type="ECO:0000313" key="1">
    <source>
        <dbReference type="EMBL" id="RDZ18175.1"/>
    </source>
</evidence>
<proteinExistence type="predicted"/>
<dbReference type="Proteomes" id="UP000256519">
    <property type="component" value="Unassembled WGS sequence"/>
</dbReference>
<gene>
    <name evidence="1" type="ORF">C3744_04670</name>
</gene>
<protein>
    <submittedName>
        <fullName evidence="1">Uncharacterized protein</fullName>
    </submittedName>
</protein>
<dbReference type="EMBL" id="PQWM01000006">
    <property type="protein sequence ID" value="RDZ18175.1"/>
    <property type="molecule type" value="Genomic_DNA"/>
</dbReference>
<dbReference type="AlphaFoldDB" id="A0A3D8X8D4"/>
<sequence>MVKWKADGGITRWDILLKLQNFWVGDRRLFQDLPYLLVSGVTIELITRITASKGKKDIYKIKAVFKVPERDDI</sequence>